<comment type="caution">
    <text evidence="8">The sequence shown here is derived from an EMBL/GenBank/DDBJ whole genome shotgun (WGS) entry which is preliminary data.</text>
</comment>
<sequence>MQQRRQFGETRGAVAALVLYGELHRHLLAAGRVHVYATYQLRKRGVDVAVAAWSLVLSGTVATIVLLVLGTAALGVTGQVPPLVAGGLAAGVAVGASGAWEVVTRPSALHRFLRVGTALGRRLPVFCRTCRRTWAVDPDRTARRVADRVRLLRPSASQWAVIGTLAALSWLLDFLSLSLSVVALGHPVPWSTIVVGFLAVQGAIALQVFPGGAGLAEAGLLGALITSGIPVSSALAIVLVYRTINWLGLAALGWVVYAVQIHLAPFHEHRHGSGSSAVELAVPKSGSQRAAAEPVTNFPDPNGA</sequence>
<feature type="region of interest" description="Disordered" evidence="6">
    <location>
        <begin position="285"/>
        <end position="304"/>
    </location>
</feature>
<name>A0A917K095_9PSEU</name>
<evidence type="ECO:0000256" key="6">
    <source>
        <dbReference type="SAM" id="MobiDB-lite"/>
    </source>
</evidence>
<reference evidence="8 9" key="1">
    <citation type="journal article" date="2014" name="Int. J. Syst. Evol. Microbiol.">
        <title>Complete genome sequence of Corynebacterium casei LMG S-19264T (=DSM 44701T), isolated from a smear-ripened cheese.</title>
        <authorList>
            <consortium name="US DOE Joint Genome Institute (JGI-PGF)"/>
            <person name="Walter F."/>
            <person name="Albersmeier A."/>
            <person name="Kalinowski J."/>
            <person name="Ruckert C."/>
        </authorList>
    </citation>
    <scope>NUCLEOTIDE SEQUENCE [LARGE SCALE GENOMIC DNA]</scope>
    <source>
        <strain evidence="8 9">CGMCC 4.7206</strain>
    </source>
</reference>
<keyword evidence="5 7" id="KW-0472">Membrane</keyword>
<proteinExistence type="predicted"/>
<evidence type="ECO:0008006" key="10">
    <source>
        <dbReference type="Google" id="ProtNLM"/>
    </source>
</evidence>
<evidence type="ECO:0000256" key="2">
    <source>
        <dbReference type="ARBA" id="ARBA00022475"/>
    </source>
</evidence>
<evidence type="ECO:0000313" key="9">
    <source>
        <dbReference type="Proteomes" id="UP000597989"/>
    </source>
</evidence>
<dbReference type="PANTHER" id="PTHR39087:SF2">
    <property type="entry name" value="UPF0104 MEMBRANE PROTEIN MJ1595"/>
    <property type="match status" value="1"/>
</dbReference>
<feature type="transmembrane region" description="Helical" evidence="7">
    <location>
        <begin position="159"/>
        <end position="184"/>
    </location>
</feature>
<feature type="transmembrane region" description="Helical" evidence="7">
    <location>
        <begin position="190"/>
        <end position="209"/>
    </location>
</feature>
<protein>
    <recommendedName>
        <fullName evidence="10">Flippase-like domain-containing protein</fullName>
    </recommendedName>
</protein>
<accession>A0A917K095</accession>
<gene>
    <name evidence="8" type="ORF">GCM10011581_31700</name>
</gene>
<evidence type="ECO:0000256" key="1">
    <source>
        <dbReference type="ARBA" id="ARBA00004651"/>
    </source>
</evidence>
<dbReference type="InterPro" id="IPR022791">
    <property type="entry name" value="L-PG_synthase/AglD"/>
</dbReference>
<feature type="transmembrane region" description="Helical" evidence="7">
    <location>
        <begin position="221"/>
        <end position="241"/>
    </location>
</feature>
<keyword evidence="3 7" id="KW-0812">Transmembrane</keyword>
<organism evidence="8 9">
    <name type="scientific">Saccharopolyspora thermophila</name>
    <dbReference type="NCBI Taxonomy" id="89367"/>
    <lineage>
        <taxon>Bacteria</taxon>
        <taxon>Bacillati</taxon>
        <taxon>Actinomycetota</taxon>
        <taxon>Actinomycetes</taxon>
        <taxon>Pseudonocardiales</taxon>
        <taxon>Pseudonocardiaceae</taxon>
        <taxon>Saccharopolyspora</taxon>
    </lineage>
</organism>
<evidence type="ECO:0000256" key="3">
    <source>
        <dbReference type="ARBA" id="ARBA00022692"/>
    </source>
</evidence>
<dbReference type="Proteomes" id="UP000597989">
    <property type="component" value="Unassembled WGS sequence"/>
</dbReference>
<keyword evidence="2" id="KW-1003">Cell membrane</keyword>
<feature type="transmembrane region" description="Helical" evidence="7">
    <location>
        <begin position="50"/>
        <end position="77"/>
    </location>
</feature>
<evidence type="ECO:0000256" key="4">
    <source>
        <dbReference type="ARBA" id="ARBA00022989"/>
    </source>
</evidence>
<dbReference type="AlphaFoldDB" id="A0A917K095"/>
<feature type="transmembrane region" description="Helical" evidence="7">
    <location>
        <begin position="247"/>
        <end position="266"/>
    </location>
</feature>
<dbReference type="RefSeq" id="WP_229680199.1">
    <property type="nucleotide sequence ID" value="NZ_BMMT01000010.1"/>
</dbReference>
<comment type="subcellular location">
    <subcellularLocation>
        <location evidence="1">Cell membrane</location>
        <topology evidence="1">Multi-pass membrane protein</topology>
    </subcellularLocation>
</comment>
<evidence type="ECO:0000256" key="7">
    <source>
        <dbReference type="SAM" id="Phobius"/>
    </source>
</evidence>
<feature type="transmembrane region" description="Helical" evidence="7">
    <location>
        <begin position="83"/>
        <end position="103"/>
    </location>
</feature>
<keyword evidence="4 7" id="KW-1133">Transmembrane helix</keyword>
<dbReference type="EMBL" id="BMMT01000010">
    <property type="protein sequence ID" value="GGI92209.1"/>
    <property type="molecule type" value="Genomic_DNA"/>
</dbReference>
<dbReference type="PANTHER" id="PTHR39087">
    <property type="entry name" value="UPF0104 MEMBRANE PROTEIN MJ1595"/>
    <property type="match status" value="1"/>
</dbReference>
<evidence type="ECO:0000256" key="5">
    <source>
        <dbReference type="ARBA" id="ARBA00023136"/>
    </source>
</evidence>
<evidence type="ECO:0000313" key="8">
    <source>
        <dbReference type="EMBL" id="GGI92209.1"/>
    </source>
</evidence>
<dbReference type="Pfam" id="PF03706">
    <property type="entry name" value="LPG_synthase_TM"/>
    <property type="match status" value="1"/>
</dbReference>
<dbReference type="GO" id="GO:0005886">
    <property type="term" value="C:plasma membrane"/>
    <property type="evidence" value="ECO:0007669"/>
    <property type="project" value="UniProtKB-SubCell"/>
</dbReference>